<dbReference type="PROSITE" id="PS00108">
    <property type="entry name" value="PROTEIN_KINASE_ST"/>
    <property type="match status" value="1"/>
</dbReference>
<evidence type="ECO:0000259" key="6">
    <source>
        <dbReference type="PROSITE" id="PS50011"/>
    </source>
</evidence>
<dbReference type="InterPro" id="IPR050660">
    <property type="entry name" value="NEK_Ser/Thr_kinase"/>
</dbReference>
<evidence type="ECO:0000256" key="1">
    <source>
        <dbReference type="ARBA" id="ARBA00022679"/>
    </source>
</evidence>
<dbReference type="PANTHER" id="PTHR43671:SF103">
    <property type="entry name" value="KINASE, PUTATIVE-RELATED"/>
    <property type="match status" value="1"/>
</dbReference>
<dbReference type="CDD" id="cd00180">
    <property type="entry name" value="PKc"/>
    <property type="match status" value="1"/>
</dbReference>
<dbReference type="PROSITE" id="PS50011">
    <property type="entry name" value="PROTEIN_KINASE_DOM"/>
    <property type="match status" value="1"/>
</dbReference>
<dbReference type="AlphaFoldDB" id="A0A2R5H1U4"/>
<evidence type="ECO:0000256" key="3">
    <source>
        <dbReference type="ARBA" id="ARBA00022777"/>
    </source>
</evidence>
<keyword evidence="8" id="KW-1185">Reference proteome</keyword>
<keyword evidence="1" id="KW-0808">Transferase</keyword>
<dbReference type="EMBL" id="BEYU01000187">
    <property type="protein sequence ID" value="GBG34334.1"/>
    <property type="molecule type" value="Genomic_DNA"/>
</dbReference>
<keyword evidence="3 7" id="KW-0418">Kinase</keyword>
<accession>A0A2R5H1U4</accession>
<dbReference type="OrthoDB" id="154395at2759"/>
<name>A0A2R5H1U4_9STRA</name>
<dbReference type="InterPro" id="IPR008271">
    <property type="entry name" value="Ser/Thr_kinase_AS"/>
</dbReference>
<feature type="coiled-coil region" evidence="5">
    <location>
        <begin position="418"/>
        <end position="452"/>
    </location>
</feature>
<dbReference type="InterPro" id="IPR000719">
    <property type="entry name" value="Prot_kinase_dom"/>
</dbReference>
<keyword evidence="4" id="KW-0067">ATP-binding</keyword>
<feature type="domain" description="Protein kinase" evidence="6">
    <location>
        <begin position="530"/>
        <end position="756"/>
    </location>
</feature>
<evidence type="ECO:0000256" key="4">
    <source>
        <dbReference type="ARBA" id="ARBA00022840"/>
    </source>
</evidence>
<keyword evidence="5" id="KW-0175">Coiled coil</keyword>
<sequence length="1009" mass="112512">MGKTALFHACEANDDTKSLVLAKLLFEHGTGLSSERLGIDQARAHAISRECPDLAAFLSFVQPLPLVQLKTTDSRAVIVTLFDKGVRTAKDARDLTPALLREMGLVSVKECQVLLQTFAYPEQTTKVEALAAKVSFARTLRGKDKPVLHPMLHKVLAEQLSRKNPLAVLEDFAHKQAQACKFVQNFTELQKAVVSDAAIASKRDTARRNLVAYLRKTLSGNVQDQLKMLRERHEPEKVVDTCLKLWQDILRESSEASDSLGQTTLEMVATSQVPFAEVQQAAQAARKALEAWEARHDASAAHERTIAALDALEESTRRFGVQPSVFLSLRHPEKIQELTRELESVQQAFKAEFDTLLKADRLDDAPFKEIQRAFGFAVSFYTRTIANEVSRLETQDSRLRSFLAHLARGRHKLNTARVTKIVAEIRKISRKRERLEQDLKFAREDANDGDAQAQIAVPALEKELTQVESIYKLDSELRKERARVLQHAEAHYPELLQDQKWLKSIGMADQVPQELSKMGLWLTNAKRKDFKVLAELAFKPGKTVLRVRAPDGRDLVLKSFHVGNDEWNGRFYRQVAALVKIHSAYIVRIQGAFWEDGRHGCILMPYYPGGDLAAWIRDNPHADVATRRHIAIGLLSGLHDLHSRDLIHCDVKPENVFLAPGLSPVLGDFDGVQALDVTMTQPLQTTIKYLAPELRQGNISKVGSAVDMFSVGVVLAELFGGLAAPNGPLQSLITALCSANPDQRPSALQSMHHEAFQVQPVPVDSCTICLDIFPLTKGVSCADGHFTCKDCLSQSVRAATKPDAHVKVLRDGSMCCVSPDCELLIPGRTLATAVPDEDFAALLVIVREHFERDAAAEQDRQVQLRVDSLLREHGLDTTTQGHLRVIENEVLNLACPRCSTTFNDFEGCCALKCSKCPCRFCAWCLHDAGDNADGCHFHVANCPEKPDDEDADPYFSDIAIVRQAWARIRAQRLRQYMSGKIEDQETRSKVRNLLQPLLTPDIVGDNFHL</sequence>
<evidence type="ECO:0000313" key="8">
    <source>
        <dbReference type="Proteomes" id="UP000241890"/>
    </source>
</evidence>
<dbReference type="GO" id="GO:0004674">
    <property type="term" value="F:protein serine/threonine kinase activity"/>
    <property type="evidence" value="ECO:0007669"/>
    <property type="project" value="TreeGrafter"/>
</dbReference>
<evidence type="ECO:0000256" key="2">
    <source>
        <dbReference type="ARBA" id="ARBA00022741"/>
    </source>
</evidence>
<protein>
    <submittedName>
        <fullName evidence="7">Protein kinase, putative</fullName>
    </submittedName>
</protein>
<dbReference type="SUPFAM" id="SSF56112">
    <property type="entry name" value="Protein kinase-like (PK-like)"/>
    <property type="match status" value="1"/>
</dbReference>
<dbReference type="Gene3D" id="1.10.510.10">
    <property type="entry name" value="Transferase(Phosphotransferase) domain 1"/>
    <property type="match status" value="1"/>
</dbReference>
<dbReference type="InterPro" id="IPR011009">
    <property type="entry name" value="Kinase-like_dom_sf"/>
</dbReference>
<dbReference type="Pfam" id="PF00069">
    <property type="entry name" value="Pkinase"/>
    <property type="match status" value="1"/>
</dbReference>
<dbReference type="Proteomes" id="UP000241890">
    <property type="component" value="Unassembled WGS sequence"/>
</dbReference>
<evidence type="ECO:0000313" key="7">
    <source>
        <dbReference type="EMBL" id="GBG34334.1"/>
    </source>
</evidence>
<proteinExistence type="predicted"/>
<dbReference type="InParanoid" id="A0A2R5H1U4"/>
<comment type="caution">
    <text evidence="7">The sequence shown here is derived from an EMBL/GenBank/DDBJ whole genome shotgun (WGS) entry which is preliminary data.</text>
</comment>
<dbReference type="GO" id="GO:0005524">
    <property type="term" value="F:ATP binding"/>
    <property type="evidence" value="ECO:0007669"/>
    <property type="project" value="UniProtKB-KW"/>
</dbReference>
<keyword evidence="2" id="KW-0547">Nucleotide-binding</keyword>
<reference evidence="7 8" key="1">
    <citation type="submission" date="2017-12" db="EMBL/GenBank/DDBJ databases">
        <title>Sequencing, de novo assembly and annotation of complete genome of a new Thraustochytrid species, strain FCC1311.</title>
        <authorList>
            <person name="Sedici K."/>
            <person name="Godart F."/>
            <person name="Aiese Cigliano R."/>
            <person name="Sanseverino W."/>
            <person name="Barakat M."/>
            <person name="Ortet P."/>
            <person name="Marechal E."/>
            <person name="Cagnac O."/>
            <person name="Amato A."/>
        </authorList>
    </citation>
    <scope>NUCLEOTIDE SEQUENCE [LARGE SCALE GENOMIC DNA]</scope>
</reference>
<dbReference type="PANTHER" id="PTHR43671">
    <property type="entry name" value="SERINE/THREONINE-PROTEIN KINASE NEK"/>
    <property type="match status" value="1"/>
</dbReference>
<dbReference type="SMART" id="SM00220">
    <property type="entry name" value="S_TKc"/>
    <property type="match status" value="1"/>
</dbReference>
<evidence type="ECO:0000256" key="5">
    <source>
        <dbReference type="SAM" id="Coils"/>
    </source>
</evidence>
<gene>
    <name evidence="7" type="ORF">FCC1311_105572</name>
</gene>
<organism evidence="7 8">
    <name type="scientific">Hondaea fermentalgiana</name>
    <dbReference type="NCBI Taxonomy" id="2315210"/>
    <lineage>
        <taxon>Eukaryota</taxon>
        <taxon>Sar</taxon>
        <taxon>Stramenopiles</taxon>
        <taxon>Bigyra</taxon>
        <taxon>Labyrinthulomycetes</taxon>
        <taxon>Thraustochytrida</taxon>
        <taxon>Thraustochytriidae</taxon>
        <taxon>Hondaea</taxon>
    </lineage>
</organism>